<dbReference type="Proteomes" id="UP000000599">
    <property type="component" value="Chromosome G"/>
</dbReference>
<gene>
    <name evidence="2" type="ordered locus">DEHA2G25124g</name>
</gene>
<accession>Q6BGN0</accession>
<reference evidence="2 3" key="1">
    <citation type="journal article" date="2004" name="Nature">
        <title>Genome evolution in yeasts.</title>
        <authorList>
            <consortium name="Genolevures"/>
            <person name="Dujon B."/>
            <person name="Sherman D."/>
            <person name="Fischer G."/>
            <person name="Durrens P."/>
            <person name="Casaregola S."/>
            <person name="Lafontaine I."/>
            <person name="de Montigny J."/>
            <person name="Marck C."/>
            <person name="Neuveglise C."/>
            <person name="Talla E."/>
            <person name="Goffard N."/>
            <person name="Frangeul L."/>
            <person name="Aigle M."/>
            <person name="Anthouard V."/>
            <person name="Babour A."/>
            <person name="Barbe V."/>
            <person name="Barnay S."/>
            <person name="Blanchin S."/>
            <person name="Beckerich J.M."/>
            <person name="Beyne E."/>
            <person name="Bleykasten C."/>
            <person name="Boisrame A."/>
            <person name="Boyer J."/>
            <person name="Cattolico L."/>
            <person name="Confanioleri F."/>
            <person name="de Daruvar A."/>
            <person name="Despons L."/>
            <person name="Fabre E."/>
            <person name="Fairhead C."/>
            <person name="Ferry-Dumazet H."/>
            <person name="Groppi A."/>
            <person name="Hantraye F."/>
            <person name="Hennequin C."/>
            <person name="Jauniaux N."/>
            <person name="Joyet P."/>
            <person name="Kachouri R."/>
            <person name="Kerrest A."/>
            <person name="Koszul R."/>
            <person name="Lemaire M."/>
            <person name="Lesur I."/>
            <person name="Ma L."/>
            <person name="Muller H."/>
            <person name="Nicaud J.M."/>
            <person name="Nikolski M."/>
            <person name="Oztas S."/>
            <person name="Ozier-Kalogeropoulos O."/>
            <person name="Pellenz S."/>
            <person name="Potier S."/>
            <person name="Richard G.F."/>
            <person name="Straub M.L."/>
            <person name="Suleau A."/>
            <person name="Swennene D."/>
            <person name="Tekaia F."/>
            <person name="Wesolowski-Louvel M."/>
            <person name="Westhof E."/>
            <person name="Wirth B."/>
            <person name="Zeniou-Meyer M."/>
            <person name="Zivanovic I."/>
            <person name="Bolotin-Fukuhara M."/>
            <person name="Thierry A."/>
            <person name="Bouchier C."/>
            <person name="Caudron B."/>
            <person name="Scarpelli C."/>
            <person name="Gaillardin C."/>
            <person name="Weissenbach J."/>
            <person name="Wincker P."/>
            <person name="Souciet J.L."/>
        </authorList>
    </citation>
    <scope>NUCLEOTIDE SEQUENCE [LARGE SCALE GENOMIC DNA]</scope>
    <source>
        <strain evidence="3">ATCC 36239 / CBS 767 / BCRC 21394 / JCM 1990 / NBRC 0083 / IGC 2968</strain>
    </source>
</reference>
<dbReference type="AlphaFoldDB" id="Q6BGN0"/>
<dbReference type="RefSeq" id="XP_462641.2">
    <property type="nucleotide sequence ID" value="XM_462641.1"/>
</dbReference>
<proteinExistence type="predicted"/>
<dbReference type="InParanoid" id="Q6BGN0"/>
<feature type="signal peptide" evidence="1">
    <location>
        <begin position="1"/>
        <end position="19"/>
    </location>
</feature>
<evidence type="ECO:0000256" key="1">
    <source>
        <dbReference type="SAM" id="SignalP"/>
    </source>
</evidence>
<organism evidence="2 3">
    <name type="scientific">Debaryomyces hansenii (strain ATCC 36239 / CBS 767 / BCRC 21394 / JCM 1990 / NBRC 0083 / IGC 2968)</name>
    <name type="common">Yeast</name>
    <name type="synonym">Torulaspora hansenii</name>
    <dbReference type="NCBI Taxonomy" id="284592"/>
    <lineage>
        <taxon>Eukaryota</taxon>
        <taxon>Fungi</taxon>
        <taxon>Dikarya</taxon>
        <taxon>Ascomycota</taxon>
        <taxon>Saccharomycotina</taxon>
        <taxon>Pichiomycetes</taxon>
        <taxon>Debaryomycetaceae</taxon>
        <taxon>Debaryomyces</taxon>
    </lineage>
</organism>
<dbReference type="GeneID" id="2904373"/>
<dbReference type="VEuPathDB" id="FungiDB:DEHA2G25124g"/>
<feature type="chain" id="PRO_5004270897" evidence="1">
    <location>
        <begin position="20"/>
        <end position="169"/>
    </location>
</feature>
<evidence type="ECO:0000313" key="3">
    <source>
        <dbReference type="Proteomes" id="UP000000599"/>
    </source>
</evidence>
<keyword evidence="3" id="KW-1185">Reference proteome</keyword>
<sequence length="169" mass="16813">MKLSILLLIAGALSAPIKSDVTLQGSLHDSGITLKSGIGASPEDSSTTNDVSSLLDKLDGLKSNLDGADVQGSLSGLLGKVGSTVDDLLNEVQAALGNVAGSTAQVKRDTATSDVSSLLDKLDDLKSNLGGADVQGLLSGLLGKVGSTVDDLLNEVQAALGNAAGSVTQ</sequence>
<dbReference type="HOGENOM" id="CLU_1578483_0_0_1"/>
<name>Q6BGN0_DEBHA</name>
<dbReference type="EMBL" id="CR382139">
    <property type="protein sequence ID" value="CAG91160.2"/>
    <property type="molecule type" value="Genomic_DNA"/>
</dbReference>
<dbReference type="KEGG" id="dha:DEHA2G25124g"/>
<evidence type="ECO:0000313" key="2">
    <source>
        <dbReference type="EMBL" id="CAG91160.2"/>
    </source>
</evidence>
<keyword evidence="1" id="KW-0732">Signal</keyword>
<protein>
    <submittedName>
        <fullName evidence="2">DEHA2G25124p</fullName>
    </submittedName>
</protein>